<evidence type="ECO:0000313" key="16">
    <source>
        <dbReference type="EMBL" id="KAJ4439046.1"/>
    </source>
</evidence>
<dbReference type="Pfam" id="PF08264">
    <property type="entry name" value="Anticodon_1"/>
    <property type="match status" value="1"/>
</dbReference>
<dbReference type="InterPro" id="IPR013155">
    <property type="entry name" value="M/V/L/I-tRNA-synth_anticd-bd"/>
</dbReference>
<dbReference type="Gene3D" id="1.10.730.10">
    <property type="entry name" value="Isoleucyl-tRNA Synthetase, Domain 1"/>
    <property type="match status" value="2"/>
</dbReference>
<sequence length="1317" mass="150395">MSTNVANVNGAVTGMGNESGQGEGPPKTAKQLEKEAKKLAKLEKFNKKQEKQKDAPSQPKEKSEKKEKKKEVKEAAVYSVLTPEGDKKDTSCAMPDAYSPQFVEAAWYSWWEKQGFFKPEYGRRNVLEPNANGKFVMVIPPPNVTGSLHLGHALTNAIQDALTRWHRMKGRIALWNPGCDHAGIATQVVVEKRLWREENKTRHDIGREKFIEKVWEWRREKGDTIYTQLRRLGSSFDWSRARFTMDPQMCRAVSEAFIRLHEEGVIYRSNRLVNWSCTLKSAISDIEVDKIELAGRTLMSIPGYEDKVEFGVLVSFAYKVEDSDDEVVVATTRVETMLGDTAVAVHPEDPRYKHLHGKFVVHPFCDRRLPIVCDDYVDREFGTGAVKITPAHDPNDYEIGKRHNLPFITIFTDDGYVTGEYGKFKGMKRFLARTAIIETLKEKGLYKETVNNPMVVPVCSRSKDVVEPLIKPQWYVKCDEMAEAAKEAVKTGELRILPEHHKKIWFHWMDNIRDWCVSRQLWWGHRIPAYFVSIDDPSIPAGSELDNEYWVSGHTKEDALEKASKKFGVPTSKIKLKQDDDVLDTWFSSGLFPFSIFGWPDETDDLKAFYPTTLLETGHDILFFWVARMVFFGQKLLKKLPFREVYLHPIVRDAHGRKMSKSLGNVIDPMDVIKGISLEYFKTVILPVVLYGCETWTLTLREEQRLRVFENKVLRKIFGAKRDEVTGEWRKLHNTELHTLYSSPDIIRNIKSRRLRWAGHAARMGESRNAYRVLVGRLEGKRPLGRPRRRWEDNIKMDLRENLHLQLYDSNLDPKEIEKAKEGQKQDYPNGIPECGTDALRFALCAYIKQGHDINLDILRVQGYRFFCNKLWNATRFALMYLGSDYKPSQNNVNVSLGTVSENNKCLNSSKLTDLQSIISNCLSHKEVTKSDRIQEVLNTYLADHSYLDGFTPSQTDVAVFEALGGGGGGGGSICDCSSLCSATDKGRHPHLKRWFNHIASYGTDRRTFRLTEHRSKEGSSKFKLVGNETVMDLWMLSRISNAVEICNKGFESYNFAAVTTACYDFWMYELCDVYLEYLKPVFQGNDSAAISTAKQCCTKVLMLDFAYCLHSCLSLQKNCIRDFLVCRSRTLPVYVLLRTQMWMSAPGDENCPWRNVQIETELEFIDKIIRTVRSARSDYNLQNKVKTEAYIICSDEATSSTVNKYQSAVSTLAYCSKVELSSSPPQGCAILTVSDKCEVHLLLKGLIDPAKELIKLQKKQEQLELQVNKLNQAMSAPGYHTKVPEDVRLANSEKLKQSEGELERLVSAVAALQLLQ</sequence>
<feature type="region of interest" description="Disordered" evidence="12">
    <location>
        <begin position="1"/>
        <end position="74"/>
    </location>
</feature>
<feature type="domain" description="Methionyl/Valyl/Leucyl/Isoleucyl-tRNA synthetase anticodon-binding" evidence="14">
    <location>
        <begin position="1033"/>
        <end position="1101"/>
    </location>
</feature>
<organism evidence="16 17">
    <name type="scientific">Periplaneta americana</name>
    <name type="common">American cockroach</name>
    <name type="synonym">Blatta americana</name>
    <dbReference type="NCBI Taxonomy" id="6978"/>
    <lineage>
        <taxon>Eukaryota</taxon>
        <taxon>Metazoa</taxon>
        <taxon>Ecdysozoa</taxon>
        <taxon>Arthropoda</taxon>
        <taxon>Hexapoda</taxon>
        <taxon>Insecta</taxon>
        <taxon>Pterygota</taxon>
        <taxon>Neoptera</taxon>
        <taxon>Polyneoptera</taxon>
        <taxon>Dictyoptera</taxon>
        <taxon>Blattodea</taxon>
        <taxon>Blattoidea</taxon>
        <taxon>Blattidae</taxon>
        <taxon>Blattinae</taxon>
        <taxon>Periplaneta</taxon>
    </lineage>
</organism>
<evidence type="ECO:0000256" key="7">
    <source>
        <dbReference type="ARBA" id="ARBA00023146"/>
    </source>
</evidence>
<dbReference type="SUPFAM" id="SSF46589">
    <property type="entry name" value="tRNA-binding arm"/>
    <property type="match status" value="1"/>
</dbReference>
<dbReference type="PRINTS" id="PR00986">
    <property type="entry name" value="TRNASYNTHVAL"/>
</dbReference>
<comment type="caution">
    <text evidence="16">The sequence shown here is derived from an EMBL/GenBank/DDBJ whole genome shotgun (WGS) entry which is preliminary data.</text>
</comment>
<evidence type="ECO:0000256" key="12">
    <source>
        <dbReference type="SAM" id="MobiDB-lite"/>
    </source>
</evidence>
<feature type="domain" description="Valyl-tRNA synthetase tRNA-binding arm" evidence="15">
    <location>
        <begin position="1251"/>
        <end position="1313"/>
    </location>
</feature>
<dbReference type="Pfam" id="PF10458">
    <property type="entry name" value="Val_tRNA-synt_C"/>
    <property type="match status" value="1"/>
</dbReference>
<keyword evidence="4 10" id="KW-0547">Nucleotide-binding</keyword>
<dbReference type="Gene3D" id="3.40.50.620">
    <property type="entry name" value="HUPs"/>
    <property type="match status" value="2"/>
</dbReference>
<dbReference type="Gene3D" id="3.90.740.10">
    <property type="entry name" value="Valyl/Leucyl/Isoleucyl-tRNA synthetase, editing domain"/>
    <property type="match status" value="1"/>
</dbReference>
<dbReference type="InterPro" id="IPR009080">
    <property type="entry name" value="tRNAsynth_Ia_anticodon-bd"/>
</dbReference>
<evidence type="ECO:0000259" key="14">
    <source>
        <dbReference type="Pfam" id="PF08264"/>
    </source>
</evidence>
<evidence type="ECO:0000256" key="2">
    <source>
        <dbReference type="ARBA" id="ARBA00013169"/>
    </source>
</evidence>
<name>A0ABQ8SXY3_PERAM</name>
<dbReference type="PANTHER" id="PTHR11946:SF109">
    <property type="entry name" value="VALINE--TRNA LIGASE"/>
    <property type="match status" value="1"/>
</dbReference>
<dbReference type="SUPFAM" id="SSF47323">
    <property type="entry name" value="Anticodon-binding domain of a subclass of class I aminoacyl-tRNA synthetases"/>
    <property type="match status" value="1"/>
</dbReference>
<keyword evidence="3 10" id="KW-0436">Ligase</keyword>
<dbReference type="NCBIfam" id="NF004349">
    <property type="entry name" value="PRK05729.1"/>
    <property type="match status" value="1"/>
</dbReference>
<dbReference type="SUPFAM" id="SSF50677">
    <property type="entry name" value="ValRS/IleRS/LeuRS editing domain"/>
    <property type="match status" value="1"/>
</dbReference>
<dbReference type="InterPro" id="IPR036282">
    <property type="entry name" value="Glutathione-S-Trfase_C_sf"/>
</dbReference>
<dbReference type="InterPro" id="IPR037118">
    <property type="entry name" value="Val-tRNA_synth_C_sf"/>
</dbReference>
<dbReference type="InterPro" id="IPR019499">
    <property type="entry name" value="Val-tRNA_synth_tRNA-bd"/>
</dbReference>
<dbReference type="EMBL" id="JAJSOF020000019">
    <property type="protein sequence ID" value="KAJ4439046.1"/>
    <property type="molecule type" value="Genomic_DNA"/>
</dbReference>
<evidence type="ECO:0000256" key="5">
    <source>
        <dbReference type="ARBA" id="ARBA00022840"/>
    </source>
</evidence>
<dbReference type="InterPro" id="IPR001412">
    <property type="entry name" value="aa-tRNA-synth_I_CS"/>
</dbReference>
<dbReference type="SUPFAM" id="SSF47616">
    <property type="entry name" value="GST C-terminal domain-like"/>
    <property type="match status" value="1"/>
</dbReference>
<dbReference type="Pfam" id="PF00133">
    <property type="entry name" value="tRNA-synt_1"/>
    <property type="match status" value="1"/>
</dbReference>
<dbReference type="Gene3D" id="1.10.287.380">
    <property type="entry name" value="Valyl-tRNA synthetase, C-terminal domain"/>
    <property type="match status" value="1"/>
</dbReference>
<dbReference type="NCBIfam" id="TIGR00422">
    <property type="entry name" value="valS"/>
    <property type="match status" value="1"/>
</dbReference>
<feature type="compositionally biased region" description="Basic and acidic residues" evidence="12">
    <location>
        <begin position="30"/>
        <end position="74"/>
    </location>
</feature>
<feature type="domain" description="Aminoacyl-tRNA synthetase class Ia" evidence="13">
    <location>
        <begin position="107"/>
        <end position="857"/>
    </location>
</feature>
<evidence type="ECO:0000256" key="11">
    <source>
        <dbReference type="SAM" id="Coils"/>
    </source>
</evidence>
<dbReference type="CDD" id="cd00817">
    <property type="entry name" value="ValRS_core"/>
    <property type="match status" value="1"/>
</dbReference>
<evidence type="ECO:0000259" key="15">
    <source>
        <dbReference type="Pfam" id="PF10458"/>
    </source>
</evidence>
<proteinExistence type="inferred from homology"/>
<evidence type="ECO:0000256" key="8">
    <source>
        <dbReference type="ARBA" id="ARBA00024407"/>
    </source>
</evidence>
<dbReference type="Proteomes" id="UP001148838">
    <property type="component" value="Unassembled WGS sequence"/>
</dbReference>
<dbReference type="InterPro" id="IPR014729">
    <property type="entry name" value="Rossmann-like_a/b/a_fold"/>
</dbReference>
<dbReference type="InterPro" id="IPR002303">
    <property type="entry name" value="Valyl-tRNA_ligase"/>
</dbReference>
<comment type="similarity">
    <text evidence="1 10">Belongs to the class-I aminoacyl-tRNA synthetase family.</text>
</comment>
<evidence type="ECO:0000259" key="13">
    <source>
        <dbReference type="Pfam" id="PF00133"/>
    </source>
</evidence>
<dbReference type="PROSITE" id="PS00178">
    <property type="entry name" value="AA_TRNA_LIGASE_I"/>
    <property type="match status" value="1"/>
</dbReference>
<dbReference type="EC" id="6.1.1.9" evidence="2"/>
<evidence type="ECO:0000313" key="17">
    <source>
        <dbReference type="Proteomes" id="UP001148838"/>
    </source>
</evidence>
<evidence type="ECO:0000256" key="9">
    <source>
        <dbReference type="ARBA" id="ARBA00029936"/>
    </source>
</evidence>
<keyword evidence="6 10" id="KW-0648">Protein biosynthesis</keyword>
<accession>A0ABQ8SXY3</accession>
<gene>
    <name evidence="16" type="ORF">ANN_15002</name>
</gene>
<evidence type="ECO:0000256" key="6">
    <source>
        <dbReference type="ARBA" id="ARBA00022917"/>
    </source>
</evidence>
<dbReference type="InterPro" id="IPR010978">
    <property type="entry name" value="tRNA-bd_arm"/>
</dbReference>
<dbReference type="SUPFAM" id="SSF52374">
    <property type="entry name" value="Nucleotidylyl transferase"/>
    <property type="match status" value="1"/>
</dbReference>
<protein>
    <recommendedName>
        <fullName evidence="8">Valine--tRNA ligase</fullName>
        <ecNumber evidence="2">6.1.1.9</ecNumber>
    </recommendedName>
    <alternativeName>
        <fullName evidence="9">Valyl-tRNA synthetase</fullName>
    </alternativeName>
</protein>
<dbReference type="PANTHER" id="PTHR11946">
    <property type="entry name" value="VALYL-TRNA SYNTHETASES"/>
    <property type="match status" value="1"/>
</dbReference>
<dbReference type="InterPro" id="IPR009008">
    <property type="entry name" value="Val/Leu/Ile-tRNA-synth_edit"/>
</dbReference>
<dbReference type="InterPro" id="IPR002300">
    <property type="entry name" value="aa-tRNA-synth_Ia"/>
</dbReference>
<keyword evidence="17" id="KW-1185">Reference proteome</keyword>
<reference evidence="16 17" key="1">
    <citation type="journal article" date="2022" name="Allergy">
        <title>Genome assembly and annotation of Periplaneta americana reveal a comprehensive cockroach allergen profile.</title>
        <authorList>
            <person name="Wang L."/>
            <person name="Xiong Q."/>
            <person name="Saelim N."/>
            <person name="Wang L."/>
            <person name="Nong W."/>
            <person name="Wan A.T."/>
            <person name="Shi M."/>
            <person name="Liu X."/>
            <person name="Cao Q."/>
            <person name="Hui J.H.L."/>
            <person name="Sookrung N."/>
            <person name="Leung T.F."/>
            <person name="Tungtrongchitr A."/>
            <person name="Tsui S.K.W."/>
        </authorList>
    </citation>
    <scope>NUCLEOTIDE SEQUENCE [LARGE SCALE GENOMIC DNA]</scope>
    <source>
        <strain evidence="16">PWHHKU_190912</strain>
    </source>
</reference>
<evidence type="ECO:0000256" key="3">
    <source>
        <dbReference type="ARBA" id="ARBA00022598"/>
    </source>
</evidence>
<evidence type="ECO:0000256" key="10">
    <source>
        <dbReference type="RuleBase" id="RU363035"/>
    </source>
</evidence>
<evidence type="ECO:0000256" key="1">
    <source>
        <dbReference type="ARBA" id="ARBA00005594"/>
    </source>
</evidence>
<keyword evidence="11" id="KW-0175">Coiled coil</keyword>
<keyword evidence="7 10" id="KW-0030">Aminoacyl-tRNA synthetase</keyword>
<evidence type="ECO:0000256" key="4">
    <source>
        <dbReference type="ARBA" id="ARBA00022741"/>
    </source>
</evidence>
<feature type="coiled-coil region" evidence="11">
    <location>
        <begin position="1254"/>
        <end position="1316"/>
    </location>
</feature>
<dbReference type="HAMAP" id="MF_02004">
    <property type="entry name" value="Val_tRNA_synth_type1"/>
    <property type="match status" value="1"/>
</dbReference>
<keyword evidence="5 10" id="KW-0067">ATP-binding</keyword>